<evidence type="ECO:0000313" key="1">
    <source>
        <dbReference type="EMBL" id="CAH0547049.1"/>
    </source>
</evidence>
<evidence type="ECO:0000313" key="2">
    <source>
        <dbReference type="Proteomes" id="UP001154078"/>
    </source>
</evidence>
<dbReference type="OrthoDB" id="6744094at2759"/>
<gene>
    <name evidence="1" type="ORF">MELIAE_LOCUS1101</name>
</gene>
<name>A0A9P0FBG8_BRAAE</name>
<organism evidence="1 2">
    <name type="scientific">Brassicogethes aeneus</name>
    <name type="common">Rape pollen beetle</name>
    <name type="synonym">Meligethes aeneus</name>
    <dbReference type="NCBI Taxonomy" id="1431903"/>
    <lineage>
        <taxon>Eukaryota</taxon>
        <taxon>Metazoa</taxon>
        <taxon>Ecdysozoa</taxon>
        <taxon>Arthropoda</taxon>
        <taxon>Hexapoda</taxon>
        <taxon>Insecta</taxon>
        <taxon>Pterygota</taxon>
        <taxon>Neoptera</taxon>
        <taxon>Endopterygota</taxon>
        <taxon>Coleoptera</taxon>
        <taxon>Polyphaga</taxon>
        <taxon>Cucujiformia</taxon>
        <taxon>Nitidulidae</taxon>
        <taxon>Meligethinae</taxon>
        <taxon>Brassicogethes</taxon>
    </lineage>
</organism>
<protein>
    <submittedName>
        <fullName evidence="1">Uncharacterized protein</fullName>
    </submittedName>
</protein>
<dbReference type="Proteomes" id="UP001154078">
    <property type="component" value="Chromosome 1"/>
</dbReference>
<dbReference type="PANTHER" id="PTHR46114">
    <property type="entry name" value="APPLE DOMAIN-CONTAINING PROTEIN"/>
    <property type="match status" value="1"/>
</dbReference>
<accession>A0A9P0FBG8</accession>
<sequence length="109" mass="12524">MKIKEGMLNGPDIRRLINDDDFKNALSQNKSVDCNCVKAVIQNVLGIHRAENWSVLIEEMIHAFHKINVSMSLKVHFLHCHIDKFAEQSPCESDEHGERFHPIAANLEY</sequence>
<dbReference type="AlphaFoldDB" id="A0A9P0FBG8"/>
<dbReference type="EMBL" id="OV121132">
    <property type="protein sequence ID" value="CAH0547049.1"/>
    <property type="molecule type" value="Genomic_DNA"/>
</dbReference>
<reference evidence="1" key="1">
    <citation type="submission" date="2021-12" db="EMBL/GenBank/DDBJ databases">
        <authorList>
            <person name="King R."/>
        </authorList>
    </citation>
    <scope>NUCLEOTIDE SEQUENCE</scope>
</reference>
<proteinExistence type="predicted"/>
<keyword evidence="2" id="KW-1185">Reference proteome</keyword>
<dbReference type="PANTHER" id="PTHR46114:SF1">
    <property type="entry name" value="ZAD DOMAIN-CONTAINING PROTEIN"/>
    <property type="match status" value="1"/>
</dbReference>